<proteinExistence type="predicted"/>
<dbReference type="Gene3D" id="1.20.58.480">
    <property type="match status" value="1"/>
</dbReference>
<protein>
    <recommendedName>
        <fullName evidence="3">Tryptophan 2,3-dioxygenase</fullName>
    </recommendedName>
</protein>
<dbReference type="Pfam" id="PF03301">
    <property type="entry name" value="Trp_dioxygenase"/>
    <property type="match status" value="1"/>
</dbReference>
<dbReference type="InterPro" id="IPR004981">
    <property type="entry name" value="Trp_2_3_dOase"/>
</dbReference>
<dbReference type="SUPFAM" id="SSF140959">
    <property type="entry name" value="Indolic compounds 2,3-dioxygenase-like"/>
    <property type="match status" value="1"/>
</dbReference>
<name>A0AAV8XJF7_9CUCU</name>
<dbReference type="Proteomes" id="UP001162156">
    <property type="component" value="Unassembled WGS sequence"/>
</dbReference>
<gene>
    <name evidence="1" type="ORF">NQ314_011358</name>
</gene>
<dbReference type="InterPro" id="IPR037217">
    <property type="entry name" value="Trp/Indoleamine_2_3_dOase-like"/>
</dbReference>
<dbReference type="GO" id="GO:0004833">
    <property type="term" value="F:L-tryptophan 2,3-dioxygenase activity"/>
    <property type="evidence" value="ECO:0007669"/>
    <property type="project" value="InterPro"/>
</dbReference>
<reference evidence="1" key="1">
    <citation type="journal article" date="2023" name="Insect Mol. Biol.">
        <title>Genome sequencing provides insights into the evolution of gene families encoding plant cell wall-degrading enzymes in longhorned beetles.</title>
        <authorList>
            <person name="Shin N.R."/>
            <person name="Okamura Y."/>
            <person name="Kirsch R."/>
            <person name="Pauchet Y."/>
        </authorList>
    </citation>
    <scope>NUCLEOTIDE SEQUENCE</scope>
    <source>
        <strain evidence="1">RBIC_L_NR</strain>
    </source>
</reference>
<dbReference type="GO" id="GO:0020037">
    <property type="term" value="F:heme binding"/>
    <property type="evidence" value="ECO:0007669"/>
    <property type="project" value="InterPro"/>
</dbReference>
<dbReference type="GO" id="GO:0019442">
    <property type="term" value="P:L-tryptophan catabolic process to acetyl-CoA"/>
    <property type="evidence" value="ECO:0007669"/>
    <property type="project" value="TreeGrafter"/>
</dbReference>
<evidence type="ECO:0000313" key="2">
    <source>
        <dbReference type="Proteomes" id="UP001162156"/>
    </source>
</evidence>
<keyword evidence="2" id="KW-1185">Reference proteome</keyword>
<dbReference type="AlphaFoldDB" id="A0AAV8XJF7"/>
<accession>A0AAV8XJF7</accession>
<dbReference type="PANTHER" id="PTHR10138:SF0">
    <property type="entry name" value="TRYPTOPHAN 2,3-DIOXYGENASE"/>
    <property type="match status" value="1"/>
</dbReference>
<evidence type="ECO:0008006" key="3">
    <source>
        <dbReference type="Google" id="ProtNLM"/>
    </source>
</evidence>
<dbReference type="GO" id="GO:0046872">
    <property type="term" value="F:metal ion binding"/>
    <property type="evidence" value="ECO:0007669"/>
    <property type="project" value="InterPro"/>
</dbReference>
<comment type="caution">
    <text evidence="1">The sequence shown here is derived from an EMBL/GenBank/DDBJ whole genome shotgun (WGS) entry which is preliminary data.</text>
</comment>
<sequence>MEVLVDQVMILETMTPLDFMEFRNYLGPASGFQSLQFRLLENKLGVRQENRVKYNKNYTKVFGNNEVLS</sequence>
<organism evidence="1 2">
    <name type="scientific">Rhamnusium bicolor</name>
    <dbReference type="NCBI Taxonomy" id="1586634"/>
    <lineage>
        <taxon>Eukaryota</taxon>
        <taxon>Metazoa</taxon>
        <taxon>Ecdysozoa</taxon>
        <taxon>Arthropoda</taxon>
        <taxon>Hexapoda</taxon>
        <taxon>Insecta</taxon>
        <taxon>Pterygota</taxon>
        <taxon>Neoptera</taxon>
        <taxon>Endopterygota</taxon>
        <taxon>Coleoptera</taxon>
        <taxon>Polyphaga</taxon>
        <taxon>Cucujiformia</taxon>
        <taxon>Chrysomeloidea</taxon>
        <taxon>Cerambycidae</taxon>
        <taxon>Lepturinae</taxon>
        <taxon>Rhagiini</taxon>
        <taxon>Rhamnusium</taxon>
    </lineage>
</organism>
<dbReference type="PANTHER" id="PTHR10138">
    <property type="entry name" value="TRYPTOPHAN 2,3-DIOXYGENASE"/>
    <property type="match status" value="1"/>
</dbReference>
<dbReference type="GO" id="GO:0019441">
    <property type="term" value="P:L-tryptophan catabolic process to kynurenine"/>
    <property type="evidence" value="ECO:0007669"/>
    <property type="project" value="InterPro"/>
</dbReference>
<dbReference type="EMBL" id="JANEYF010003158">
    <property type="protein sequence ID" value="KAJ8938761.1"/>
    <property type="molecule type" value="Genomic_DNA"/>
</dbReference>
<evidence type="ECO:0000313" key="1">
    <source>
        <dbReference type="EMBL" id="KAJ8938761.1"/>
    </source>
</evidence>